<dbReference type="InterPro" id="IPR003594">
    <property type="entry name" value="HATPase_dom"/>
</dbReference>
<keyword evidence="3" id="KW-0547">Nucleotide-binding</keyword>
<reference evidence="4" key="1">
    <citation type="journal article" date="2019" name="Int. J. Syst. Evol. Microbiol.">
        <title>The Global Catalogue of Microorganisms (GCM) 10K type strain sequencing project: providing services to taxonomists for standard genome sequencing and annotation.</title>
        <authorList>
            <consortium name="The Broad Institute Genomics Platform"/>
            <consortium name="The Broad Institute Genome Sequencing Center for Infectious Disease"/>
            <person name="Wu L."/>
            <person name="Ma J."/>
        </authorList>
    </citation>
    <scope>NUCLEOTIDE SEQUENCE [LARGE SCALE GENOMIC DNA]</scope>
    <source>
        <strain evidence="4">CCUG 49560</strain>
    </source>
</reference>
<name>A0ABV9E6D5_9ACTN</name>
<proteinExistence type="predicted"/>
<dbReference type="RefSeq" id="WP_262841097.1">
    <property type="nucleotide sequence ID" value="NZ_JANZYP010000003.1"/>
</dbReference>
<dbReference type="EMBL" id="JBHSFN010000001">
    <property type="protein sequence ID" value="MFC4584982.1"/>
    <property type="molecule type" value="Genomic_DNA"/>
</dbReference>
<gene>
    <name evidence="3" type="ORF">ACFO8L_02780</name>
</gene>
<dbReference type="Proteomes" id="UP001595891">
    <property type="component" value="Unassembled WGS sequence"/>
</dbReference>
<dbReference type="InterPro" id="IPR050267">
    <property type="entry name" value="Anti-sigma-factor_SerPK"/>
</dbReference>
<evidence type="ECO:0000256" key="1">
    <source>
        <dbReference type="ARBA" id="ARBA00022527"/>
    </source>
</evidence>
<dbReference type="Pfam" id="PF13581">
    <property type="entry name" value="HATPase_c_2"/>
    <property type="match status" value="1"/>
</dbReference>
<evidence type="ECO:0000259" key="2">
    <source>
        <dbReference type="Pfam" id="PF13581"/>
    </source>
</evidence>
<keyword evidence="1" id="KW-0808">Transferase</keyword>
<dbReference type="PANTHER" id="PTHR35526">
    <property type="entry name" value="ANTI-SIGMA-F FACTOR RSBW-RELATED"/>
    <property type="match status" value="1"/>
</dbReference>
<dbReference type="PANTHER" id="PTHR35526:SF3">
    <property type="entry name" value="ANTI-SIGMA-F FACTOR RSBW"/>
    <property type="match status" value="1"/>
</dbReference>
<dbReference type="SUPFAM" id="SSF55874">
    <property type="entry name" value="ATPase domain of HSP90 chaperone/DNA topoisomerase II/histidine kinase"/>
    <property type="match status" value="1"/>
</dbReference>
<dbReference type="InterPro" id="IPR036890">
    <property type="entry name" value="HATPase_C_sf"/>
</dbReference>
<comment type="caution">
    <text evidence="3">The sequence shown here is derived from an EMBL/GenBank/DDBJ whole genome shotgun (WGS) entry which is preliminary data.</text>
</comment>
<keyword evidence="1" id="KW-0723">Serine/threonine-protein kinase</keyword>
<keyword evidence="3" id="KW-0067">ATP-binding</keyword>
<keyword evidence="4" id="KW-1185">Reference proteome</keyword>
<accession>A0ABV9E6D5</accession>
<feature type="domain" description="Histidine kinase/HSP90-like ATPase" evidence="2">
    <location>
        <begin position="55"/>
        <end position="160"/>
    </location>
</feature>
<sequence>MSLHHHDLVHSTDLTRGQTQWSAFDWWPPAGWWPNPARDLASPGAGTSSATFVLPPRAESVHTARSFASGSLIGWGMSDLAEDMELVVSELATNALRHGLVLDAQDLRRSGTEPIRMSMIRRGSLVACAFADPGSAAPVLRHPESLEPGGMGLHIVESMSLRWGWNPMLPCGKVVWAVLKS</sequence>
<dbReference type="Gene3D" id="3.30.565.10">
    <property type="entry name" value="Histidine kinase-like ATPase, C-terminal domain"/>
    <property type="match status" value="1"/>
</dbReference>
<evidence type="ECO:0000313" key="3">
    <source>
        <dbReference type="EMBL" id="MFC4584982.1"/>
    </source>
</evidence>
<keyword evidence="1" id="KW-0418">Kinase</keyword>
<dbReference type="GO" id="GO:0005524">
    <property type="term" value="F:ATP binding"/>
    <property type="evidence" value="ECO:0007669"/>
    <property type="project" value="UniProtKB-KW"/>
</dbReference>
<protein>
    <submittedName>
        <fullName evidence="3">ATP-binding protein</fullName>
    </submittedName>
</protein>
<evidence type="ECO:0000313" key="4">
    <source>
        <dbReference type="Proteomes" id="UP001595891"/>
    </source>
</evidence>
<dbReference type="CDD" id="cd16936">
    <property type="entry name" value="HATPase_RsbW-like"/>
    <property type="match status" value="1"/>
</dbReference>
<organism evidence="3 4">
    <name type="scientific">Sphaerisporangium corydalis</name>
    <dbReference type="NCBI Taxonomy" id="1441875"/>
    <lineage>
        <taxon>Bacteria</taxon>
        <taxon>Bacillati</taxon>
        <taxon>Actinomycetota</taxon>
        <taxon>Actinomycetes</taxon>
        <taxon>Streptosporangiales</taxon>
        <taxon>Streptosporangiaceae</taxon>
        <taxon>Sphaerisporangium</taxon>
    </lineage>
</organism>